<keyword evidence="5" id="KW-0808">Transferase</keyword>
<dbReference type="Pfam" id="PF02518">
    <property type="entry name" value="HATPase_c"/>
    <property type="match status" value="1"/>
</dbReference>
<dbReference type="SMART" id="SM00388">
    <property type="entry name" value="HisKA"/>
    <property type="match status" value="1"/>
</dbReference>
<keyword evidence="10" id="KW-0472">Membrane</keyword>
<dbReference type="CDD" id="cd06225">
    <property type="entry name" value="HAMP"/>
    <property type="match status" value="1"/>
</dbReference>
<dbReference type="EC" id="2.7.13.3" evidence="3"/>
<evidence type="ECO:0000259" key="11">
    <source>
        <dbReference type="PROSITE" id="PS50109"/>
    </source>
</evidence>
<dbReference type="CDD" id="cd00075">
    <property type="entry name" value="HATPase"/>
    <property type="match status" value="1"/>
</dbReference>
<dbReference type="PANTHER" id="PTHR43547">
    <property type="entry name" value="TWO-COMPONENT HISTIDINE KINASE"/>
    <property type="match status" value="1"/>
</dbReference>
<dbReference type="Gene3D" id="1.10.287.130">
    <property type="match status" value="1"/>
</dbReference>
<dbReference type="Gene3D" id="3.30.565.10">
    <property type="entry name" value="Histidine kinase-like ATPase, C-terminal domain"/>
    <property type="match status" value="1"/>
</dbReference>
<dbReference type="PROSITE" id="PS50885">
    <property type="entry name" value="HAMP"/>
    <property type="match status" value="1"/>
</dbReference>
<dbReference type="SUPFAM" id="SSF47384">
    <property type="entry name" value="Homodimeric domain of signal transducing histidine kinase"/>
    <property type="match status" value="1"/>
</dbReference>
<dbReference type="Proteomes" id="UP000313849">
    <property type="component" value="Unassembled WGS sequence"/>
</dbReference>
<comment type="catalytic activity">
    <reaction evidence="1">
        <text>ATP + protein L-histidine = ADP + protein N-phospho-L-histidine.</text>
        <dbReference type="EC" id="2.7.13.3"/>
    </reaction>
</comment>
<comment type="subcellular location">
    <subcellularLocation>
        <location evidence="2">Cell membrane</location>
    </subcellularLocation>
</comment>
<name>A0A5C5B7X4_9MICO</name>
<evidence type="ECO:0000256" key="6">
    <source>
        <dbReference type="ARBA" id="ARBA00022692"/>
    </source>
</evidence>
<dbReference type="SMART" id="SM00387">
    <property type="entry name" value="HATPase_c"/>
    <property type="match status" value="1"/>
</dbReference>
<dbReference type="FunFam" id="3.30.565.10:FF:000006">
    <property type="entry name" value="Sensor histidine kinase WalK"/>
    <property type="match status" value="1"/>
</dbReference>
<keyword evidence="7" id="KW-0418">Kinase</keyword>
<dbReference type="SMART" id="SM00304">
    <property type="entry name" value="HAMP"/>
    <property type="match status" value="1"/>
</dbReference>
<evidence type="ECO:0000256" key="10">
    <source>
        <dbReference type="SAM" id="Phobius"/>
    </source>
</evidence>
<feature type="domain" description="Histidine kinase" evidence="11">
    <location>
        <begin position="158"/>
        <end position="374"/>
    </location>
</feature>
<dbReference type="EMBL" id="VENP01000073">
    <property type="protein sequence ID" value="TNU73000.1"/>
    <property type="molecule type" value="Genomic_DNA"/>
</dbReference>
<dbReference type="PRINTS" id="PR00344">
    <property type="entry name" value="BCTRLSENSOR"/>
</dbReference>
<keyword evidence="14" id="KW-1185">Reference proteome</keyword>
<dbReference type="OrthoDB" id="9786919at2"/>
<gene>
    <name evidence="13" type="ORF">FH969_13725</name>
</gene>
<evidence type="ECO:0000256" key="2">
    <source>
        <dbReference type="ARBA" id="ARBA00004236"/>
    </source>
</evidence>
<dbReference type="InterPro" id="IPR004358">
    <property type="entry name" value="Sig_transdc_His_kin-like_C"/>
</dbReference>
<dbReference type="InterPro" id="IPR036890">
    <property type="entry name" value="HATPase_C_sf"/>
</dbReference>
<feature type="transmembrane region" description="Helical" evidence="10">
    <location>
        <begin position="20"/>
        <end position="47"/>
    </location>
</feature>
<dbReference type="Pfam" id="PF00672">
    <property type="entry name" value="HAMP"/>
    <property type="match status" value="1"/>
</dbReference>
<keyword evidence="9" id="KW-0902">Two-component regulatory system</keyword>
<dbReference type="InterPro" id="IPR005467">
    <property type="entry name" value="His_kinase_dom"/>
</dbReference>
<dbReference type="GO" id="GO:0000155">
    <property type="term" value="F:phosphorelay sensor kinase activity"/>
    <property type="evidence" value="ECO:0007669"/>
    <property type="project" value="InterPro"/>
</dbReference>
<protein>
    <recommendedName>
        <fullName evidence="3">histidine kinase</fullName>
        <ecNumber evidence="3">2.7.13.3</ecNumber>
    </recommendedName>
</protein>
<organism evidence="13 14">
    <name type="scientific">Miniimonas arenae</name>
    <dbReference type="NCBI Taxonomy" id="676201"/>
    <lineage>
        <taxon>Bacteria</taxon>
        <taxon>Bacillati</taxon>
        <taxon>Actinomycetota</taxon>
        <taxon>Actinomycetes</taxon>
        <taxon>Micrococcales</taxon>
        <taxon>Beutenbergiaceae</taxon>
        <taxon>Miniimonas</taxon>
    </lineage>
</organism>
<dbReference type="GO" id="GO:0005886">
    <property type="term" value="C:plasma membrane"/>
    <property type="evidence" value="ECO:0007669"/>
    <property type="project" value="UniProtKB-SubCell"/>
</dbReference>
<evidence type="ECO:0000256" key="4">
    <source>
        <dbReference type="ARBA" id="ARBA00022553"/>
    </source>
</evidence>
<evidence type="ECO:0000313" key="13">
    <source>
        <dbReference type="EMBL" id="TNU73000.1"/>
    </source>
</evidence>
<dbReference type="PROSITE" id="PS50109">
    <property type="entry name" value="HIS_KIN"/>
    <property type="match status" value="1"/>
</dbReference>
<dbReference type="AlphaFoldDB" id="A0A5C5B7X4"/>
<feature type="domain" description="HAMP" evidence="12">
    <location>
        <begin position="97"/>
        <end position="150"/>
    </location>
</feature>
<dbReference type="SUPFAM" id="SSF55874">
    <property type="entry name" value="ATPase domain of HSP90 chaperone/DNA topoisomerase II/histidine kinase"/>
    <property type="match status" value="1"/>
</dbReference>
<reference evidence="13 14" key="1">
    <citation type="submission" date="2019-06" db="EMBL/GenBank/DDBJ databases">
        <title>Draft genome sequence of Miniimonas arenae KCTC 19750T isolated from sea sand.</title>
        <authorList>
            <person name="Park S.-J."/>
        </authorList>
    </citation>
    <scope>NUCLEOTIDE SEQUENCE [LARGE SCALE GENOMIC DNA]</scope>
    <source>
        <strain evidence="13 14">KCTC 19750</strain>
    </source>
</reference>
<dbReference type="InterPro" id="IPR003594">
    <property type="entry name" value="HATPase_dom"/>
</dbReference>
<keyword evidence="6 10" id="KW-0812">Transmembrane</keyword>
<dbReference type="InterPro" id="IPR036097">
    <property type="entry name" value="HisK_dim/P_sf"/>
</dbReference>
<feature type="transmembrane region" description="Helical" evidence="10">
    <location>
        <begin position="67"/>
        <end position="96"/>
    </location>
</feature>
<accession>A0A5C5B7X4</accession>
<evidence type="ECO:0000313" key="14">
    <source>
        <dbReference type="Proteomes" id="UP000313849"/>
    </source>
</evidence>
<evidence type="ECO:0000256" key="1">
    <source>
        <dbReference type="ARBA" id="ARBA00000085"/>
    </source>
</evidence>
<dbReference type="Gene3D" id="6.10.340.10">
    <property type="match status" value="1"/>
</dbReference>
<evidence type="ECO:0000256" key="8">
    <source>
        <dbReference type="ARBA" id="ARBA00022989"/>
    </source>
</evidence>
<keyword evidence="8 10" id="KW-1133">Transmembrane helix</keyword>
<evidence type="ECO:0000256" key="3">
    <source>
        <dbReference type="ARBA" id="ARBA00012438"/>
    </source>
</evidence>
<evidence type="ECO:0000256" key="5">
    <source>
        <dbReference type="ARBA" id="ARBA00022679"/>
    </source>
</evidence>
<evidence type="ECO:0000259" key="12">
    <source>
        <dbReference type="PROSITE" id="PS50885"/>
    </source>
</evidence>
<keyword evidence="4" id="KW-0597">Phosphoprotein</keyword>
<dbReference type="Pfam" id="PF00512">
    <property type="entry name" value="HisKA"/>
    <property type="match status" value="1"/>
</dbReference>
<dbReference type="PANTHER" id="PTHR43547:SF2">
    <property type="entry name" value="HYBRID SIGNAL TRANSDUCTION HISTIDINE KINASE C"/>
    <property type="match status" value="1"/>
</dbReference>
<comment type="caution">
    <text evidence="13">The sequence shown here is derived from an EMBL/GenBank/DDBJ whole genome shotgun (WGS) entry which is preliminary data.</text>
</comment>
<proteinExistence type="predicted"/>
<dbReference type="InterPro" id="IPR003661">
    <property type="entry name" value="HisK_dim/P_dom"/>
</dbReference>
<sequence>MTARSRSAASGRAGGIAARLIIAMALVIIAGGITALLIAALVGPVFFHHHLIEVENSPGTTFEHAEAAFISASTLTLAIALGASALTSLAVSLILARRIGASLGTMSTAAAQVAAGRFQARVARPRVGAEFDELADAFNDMATRLDRDEDLRRRLMADVAHELRTPVTTISATVDALEDGVQQLDPQTVEVLRTQASRLTRLAADLAAVTRAETGALHLDRQPMTPQEVLEVAAESARDRYTAAGVELVVEASTHLPEVWVDADRFGQVLANLLDNALRHTPTGGRVGLGASRHGDGVRLVVADTGEGIDGVHLPHVFERFYRVDTARDRDHGGSGIGLSITRALVHAHGGTITAHSAGVGTGTRFVIDLPAAATVADLPTADLQ</sequence>
<dbReference type="CDD" id="cd00082">
    <property type="entry name" value="HisKA"/>
    <property type="match status" value="1"/>
</dbReference>
<evidence type="ECO:0000256" key="7">
    <source>
        <dbReference type="ARBA" id="ARBA00022777"/>
    </source>
</evidence>
<dbReference type="InterPro" id="IPR003660">
    <property type="entry name" value="HAMP_dom"/>
</dbReference>
<evidence type="ECO:0000256" key="9">
    <source>
        <dbReference type="ARBA" id="ARBA00023012"/>
    </source>
</evidence>
<dbReference type="SUPFAM" id="SSF158472">
    <property type="entry name" value="HAMP domain-like"/>
    <property type="match status" value="1"/>
</dbReference>